<evidence type="ECO:0000313" key="1">
    <source>
        <dbReference type="EMBL" id="AOH84285.1"/>
    </source>
</evidence>
<sequence length="74" mass="8304">MPDLKLARIPDRTPVKLAISISPDLNVDLADYATLYENAYGQKETVSDLIPYMLRAFLDSDRGFTKMRQAGPKS</sequence>
<dbReference type="Pfam" id="PF10038">
    <property type="entry name" value="DUF2274"/>
    <property type="match status" value="1"/>
</dbReference>
<dbReference type="InterPro" id="IPR018733">
    <property type="entry name" value="DUF2274"/>
</dbReference>
<dbReference type="AlphaFoldDB" id="A0A1B3ZA34"/>
<protein>
    <submittedName>
        <fullName evidence="1">Transposase</fullName>
    </submittedName>
</protein>
<organism evidence="1 2">
    <name type="scientific">Sphingomonas panacis</name>
    <dbReference type="NCBI Taxonomy" id="1560345"/>
    <lineage>
        <taxon>Bacteria</taxon>
        <taxon>Pseudomonadati</taxon>
        <taxon>Pseudomonadota</taxon>
        <taxon>Alphaproteobacteria</taxon>
        <taxon>Sphingomonadales</taxon>
        <taxon>Sphingomonadaceae</taxon>
        <taxon>Sphingomonas</taxon>
    </lineage>
</organism>
<evidence type="ECO:0000313" key="2">
    <source>
        <dbReference type="Proteomes" id="UP000094256"/>
    </source>
</evidence>
<dbReference type="Proteomes" id="UP000094256">
    <property type="component" value="Chromosome"/>
</dbReference>
<accession>A0A1B3ZA34</accession>
<dbReference type="KEGG" id="span:AWL63_10200"/>
<proteinExistence type="predicted"/>
<reference evidence="1 2" key="1">
    <citation type="submission" date="2016-01" db="EMBL/GenBank/DDBJ databases">
        <title>Complete genome and mega plasmid sequence of Sphingomonas panacis DCY99 elicits systemic resistance in rice to Xanthomonas oryzae.</title>
        <authorList>
            <person name="Kim Y.J."/>
            <person name="Yang D.C."/>
            <person name="Sing P."/>
        </authorList>
    </citation>
    <scope>NUCLEOTIDE SEQUENCE [LARGE SCALE GENOMIC DNA]</scope>
    <source>
        <strain evidence="1 2">DCY99</strain>
    </source>
</reference>
<dbReference type="RefSeq" id="WP_069204849.1">
    <property type="nucleotide sequence ID" value="NZ_CP014168.1"/>
</dbReference>
<dbReference type="EMBL" id="CP014168">
    <property type="protein sequence ID" value="AOH84285.1"/>
    <property type="molecule type" value="Genomic_DNA"/>
</dbReference>
<dbReference type="OrthoDB" id="9803810at2"/>
<gene>
    <name evidence="1" type="ORF">AWL63_10200</name>
</gene>
<name>A0A1B3ZA34_9SPHN</name>
<keyword evidence="2" id="KW-1185">Reference proteome</keyword>
<dbReference type="STRING" id="1560345.AWL63_10200"/>